<evidence type="ECO:0000313" key="2">
    <source>
        <dbReference type="Proteomes" id="UP001143856"/>
    </source>
</evidence>
<keyword evidence="2" id="KW-1185">Reference proteome</keyword>
<accession>A0ACC1PAH2</accession>
<sequence>MAQSSFQQQTYGHPFDDRAYRNSSISPISTNTGSQLGHVRYEPNPLTQHPENTPGYPRETRTRDALLLDQRDEMHSIMASVSSRGALDSTNAPDFTQQKKPIVKTPLSWWWWWEIGATILSIASLVLLFILLSKSDDQRLDSWSLLIQPNSLIAVLTTVAKTSMMVPVASCLSQLKWRHFMRRSRPLDQFQVMDDASRGPWGSLLLLVTGFEIRALLPILLAFVTVVSLGFEPSAQQILEFPERTVRLTNISAEVGIATEYVSKAFVAGETVWKLIPTTDLFRLQSSVVDGISGAIFEPNFNCPSDYCTWEDFTTLGICSAYQNLTSEIKTSCDDPQKPLFNCTYMFPDGKGSTIARNITFGDVGKSQYLKAESFRSWFQSTAVQNRSGVLSAVKVTNYDLYRNRVPGIGFAYAQPPVTESYFARFYWCTQTFRNVTAIPRRLSFGSVDVEELEEKEYHIGDGCSCTTFSSPTGTNFTVDSTLAMYMMQYLQVLLTQAVVNVAPYSPRIDKPVDMANYLYTADFQNLTVNLATTLSHQIRSTNPGDNRNATTHSGAAYTKEIYIHVRWPWAILPTATVFITSVLLVFSVLLNTNHPLFKSSALALLFHGLDDNWPSVHIDQPETAEKVEHAAKGMRAHLATRGADSLLKFRQGTRDS</sequence>
<evidence type="ECO:0000313" key="1">
    <source>
        <dbReference type="EMBL" id="KAJ2989292.1"/>
    </source>
</evidence>
<reference evidence="1" key="1">
    <citation type="submission" date="2022-10" db="EMBL/GenBank/DDBJ databases">
        <title>Genome Sequence of Xylaria curta.</title>
        <authorList>
            <person name="Buettner E."/>
        </authorList>
    </citation>
    <scope>NUCLEOTIDE SEQUENCE</scope>
    <source>
        <strain evidence="1">Babe10</strain>
    </source>
</reference>
<proteinExistence type="predicted"/>
<protein>
    <submittedName>
        <fullName evidence="1">Uncharacterized protein</fullName>
    </submittedName>
</protein>
<dbReference type="EMBL" id="JAPDGR010000544">
    <property type="protein sequence ID" value="KAJ2989292.1"/>
    <property type="molecule type" value="Genomic_DNA"/>
</dbReference>
<comment type="caution">
    <text evidence="1">The sequence shown here is derived from an EMBL/GenBank/DDBJ whole genome shotgun (WGS) entry which is preliminary data.</text>
</comment>
<organism evidence="1 2">
    <name type="scientific">Xylaria curta</name>
    <dbReference type="NCBI Taxonomy" id="42375"/>
    <lineage>
        <taxon>Eukaryota</taxon>
        <taxon>Fungi</taxon>
        <taxon>Dikarya</taxon>
        <taxon>Ascomycota</taxon>
        <taxon>Pezizomycotina</taxon>
        <taxon>Sordariomycetes</taxon>
        <taxon>Xylariomycetidae</taxon>
        <taxon>Xylariales</taxon>
        <taxon>Xylariaceae</taxon>
        <taxon>Xylaria</taxon>
    </lineage>
</organism>
<name>A0ACC1PAH2_9PEZI</name>
<gene>
    <name evidence="1" type="ORF">NUW58_g3542</name>
</gene>
<dbReference type="Proteomes" id="UP001143856">
    <property type="component" value="Unassembled WGS sequence"/>
</dbReference>